<gene>
    <name evidence="2" type="ORF">PoB_003027800</name>
</gene>
<feature type="region of interest" description="Disordered" evidence="1">
    <location>
        <begin position="22"/>
        <end position="141"/>
    </location>
</feature>
<evidence type="ECO:0000313" key="3">
    <source>
        <dbReference type="Proteomes" id="UP000735302"/>
    </source>
</evidence>
<evidence type="ECO:0000313" key="2">
    <source>
        <dbReference type="EMBL" id="GFO03773.1"/>
    </source>
</evidence>
<evidence type="ECO:0000256" key="1">
    <source>
        <dbReference type="SAM" id="MobiDB-lite"/>
    </source>
</evidence>
<organism evidence="2 3">
    <name type="scientific">Plakobranchus ocellatus</name>
    <dbReference type="NCBI Taxonomy" id="259542"/>
    <lineage>
        <taxon>Eukaryota</taxon>
        <taxon>Metazoa</taxon>
        <taxon>Spiralia</taxon>
        <taxon>Lophotrochozoa</taxon>
        <taxon>Mollusca</taxon>
        <taxon>Gastropoda</taxon>
        <taxon>Heterobranchia</taxon>
        <taxon>Euthyneura</taxon>
        <taxon>Panpulmonata</taxon>
        <taxon>Sacoglossa</taxon>
        <taxon>Placobranchoidea</taxon>
        <taxon>Plakobranchidae</taxon>
        <taxon>Plakobranchus</taxon>
    </lineage>
</organism>
<proteinExistence type="predicted"/>
<feature type="compositionally biased region" description="Low complexity" evidence="1">
    <location>
        <begin position="99"/>
        <end position="114"/>
    </location>
</feature>
<accession>A0AAV4A958</accession>
<protein>
    <submittedName>
        <fullName evidence="2">Uncharacterized protein</fullName>
    </submittedName>
</protein>
<comment type="caution">
    <text evidence="2">The sequence shown here is derived from an EMBL/GenBank/DDBJ whole genome shotgun (WGS) entry which is preliminary data.</text>
</comment>
<dbReference type="EMBL" id="BLXT01003731">
    <property type="protein sequence ID" value="GFO03773.1"/>
    <property type="molecule type" value="Genomic_DNA"/>
</dbReference>
<name>A0AAV4A958_9GAST</name>
<dbReference type="Proteomes" id="UP000735302">
    <property type="component" value="Unassembled WGS sequence"/>
</dbReference>
<keyword evidence="3" id="KW-1185">Reference proteome</keyword>
<dbReference type="AlphaFoldDB" id="A0AAV4A958"/>
<feature type="compositionally biased region" description="Basic and acidic residues" evidence="1">
    <location>
        <begin position="58"/>
        <end position="95"/>
    </location>
</feature>
<sequence>MSRSSRSAAGSDYLAMLKSRYASSASGDPDGGLVSPPLSPVSPTAKSVAEKTGPGEKGVNEEKARADKGDSTKEGRSEKEEKDVVNNKEKAKDNVTNRLSSSSSLPSSPSSPSSKTAPSYRLSKQEDDFKGSQAVNTVSGM</sequence>
<reference evidence="2 3" key="1">
    <citation type="journal article" date="2021" name="Elife">
        <title>Chloroplast acquisition without the gene transfer in kleptoplastic sea slugs, Plakobranchus ocellatus.</title>
        <authorList>
            <person name="Maeda T."/>
            <person name="Takahashi S."/>
            <person name="Yoshida T."/>
            <person name="Shimamura S."/>
            <person name="Takaki Y."/>
            <person name="Nagai Y."/>
            <person name="Toyoda A."/>
            <person name="Suzuki Y."/>
            <person name="Arimoto A."/>
            <person name="Ishii H."/>
            <person name="Satoh N."/>
            <person name="Nishiyama T."/>
            <person name="Hasebe M."/>
            <person name="Maruyama T."/>
            <person name="Minagawa J."/>
            <person name="Obokata J."/>
            <person name="Shigenobu S."/>
        </authorList>
    </citation>
    <scope>NUCLEOTIDE SEQUENCE [LARGE SCALE GENOMIC DNA]</scope>
</reference>